<comment type="caution">
    <text evidence="2">The sequence shown here is derived from an EMBL/GenBank/DDBJ whole genome shotgun (WGS) entry which is preliminary data.</text>
</comment>
<reference evidence="2 3" key="1">
    <citation type="submission" date="2022-11" db="EMBL/GenBank/DDBJ databases">
        <title>Whole genome sequence of Eschrichtius robustus ER-17-0199.</title>
        <authorList>
            <person name="Bruniche-Olsen A."/>
            <person name="Black A.N."/>
            <person name="Fields C.J."/>
            <person name="Walden K."/>
            <person name="Dewoody J.A."/>
        </authorList>
    </citation>
    <scope>NUCLEOTIDE SEQUENCE [LARGE SCALE GENOMIC DNA]</scope>
    <source>
        <strain evidence="2">ER-17-0199</strain>
        <tissue evidence="2">Blubber</tissue>
    </source>
</reference>
<organism evidence="2 3">
    <name type="scientific">Eschrichtius robustus</name>
    <name type="common">California gray whale</name>
    <name type="synonym">Eschrichtius gibbosus</name>
    <dbReference type="NCBI Taxonomy" id="9764"/>
    <lineage>
        <taxon>Eukaryota</taxon>
        <taxon>Metazoa</taxon>
        <taxon>Chordata</taxon>
        <taxon>Craniata</taxon>
        <taxon>Vertebrata</taxon>
        <taxon>Euteleostomi</taxon>
        <taxon>Mammalia</taxon>
        <taxon>Eutheria</taxon>
        <taxon>Laurasiatheria</taxon>
        <taxon>Artiodactyla</taxon>
        <taxon>Whippomorpha</taxon>
        <taxon>Cetacea</taxon>
        <taxon>Mysticeti</taxon>
        <taxon>Eschrichtiidae</taxon>
        <taxon>Eschrichtius</taxon>
    </lineage>
</organism>
<gene>
    <name evidence="2" type="ORF">J1605_005301</name>
</gene>
<feature type="region of interest" description="Disordered" evidence="1">
    <location>
        <begin position="71"/>
        <end position="124"/>
    </location>
</feature>
<evidence type="ECO:0000313" key="3">
    <source>
        <dbReference type="Proteomes" id="UP001159641"/>
    </source>
</evidence>
<name>A0AB34HCE5_ESCRO</name>
<proteinExistence type="predicted"/>
<accession>A0AB34HCE5</accession>
<protein>
    <submittedName>
        <fullName evidence="2">Uncharacterized protein</fullName>
    </submittedName>
</protein>
<dbReference type="Proteomes" id="UP001159641">
    <property type="component" value="Unassembled WGS sequence"/>
</dbReference>
<evidence type="ECO:0000256" key="1">
    <source>
        <dbReference type="SAM" id="MobiDB-lite"/>
    </source>
</evidence>
<evidence type="ECO:0000313" key="2">
    <source>
        <dbReference type="EMBL" id="KAJ8788570.1"/>
    </source>
</evidence>
<dbReference type="EMBL" id="JAIQCJ010001602">
    <property type="protein sequence ID" value="KAJ8788570.1"/>
    <property type="molecule type" value="Genomic_DNA"/>
</dbReference>
<keyword evidence="3" id="KW-1185">Reference proteome</keyword>
<feature type="compositionally biased region" description="Polar residues" evidence="1">
    <location>
        <begin position="77"/>
        <end position="102"/>
    </location>
</feature>
<dbReference type="AlphaFoldDB" id="A0AB34HCE5"/>
<sequence>MVGPHLAAPALPRRSSSAHLVRGGAAHAYLSQGLTTPQHQMPQLPCTWNLLREAESEEDWKLQLWSENYEGHAPLHTPSSSKTQRWSSCSQEVELTSTNQNPREAGAPCPRRWRPKQLTGGRFS</sequence>